<dbReference type="Proteomes" id="UP000017836">
    <property type="component" value="Unassembled WGS sequence"/>
</dbReference>
<evidence type="ECO:0008006" key="3">
    <source>
        <dbReference type="Google" id="ProtNLM"/>
    </source>
</evidence>
<evidence type="ECO:0000313" key="1">
    <source>
        <dbReference type="EMBL" id="ERM94663.1"/>
    </source>
</evidence>
<dbReference type="AlphaFoldDB" id="W1NGS0"/>
<sequence length="97" mass="11374">MGNSFLKPPEFRYRARIGTRVDPGHSGSPRPVFQPLDFKFEGVDETVRPIRLPSKRLEDLGFEFKHTMEEMLDGAINSCREKMLMPFTAMERERERE</sequence>
<name>W1NGS0_AMBTC</name>
<dbReference type="EMBL" id="KI397507">
    <property type="protein sequence ID" value="ERM94663.1"/>
    <property type="molecule type" value="Genomic_DNA"/>
</dbReference>
<protein>
    <recommendedName>
        <fullName evidence="3">NAD-dependent epimerase/dehydratase domain-containing protein</fullName>
    </recommendedName>
</protein>
<dbReference type="Gramene" id="ERM94663">
    <property type="protein sequence ID" value="ERM94663"/>
    <property type="gene ID" value="AMTR_s00011p00214070"/>
</dbReference>
<dbReference type="HOGENOM" id="CLU_2349519_0_0_1"/>
<evidence type="ECO:0000313" key="2">
    <source>
        <dbReference type="Proteomes" id="UP000017836"/>
    </source>
</evidence>
<proteinExistence type="predicted"/>
<gene>
    <name evidence="1" type="ORF">AMTR_s00011p00214070</name>
</gene>
<accession>W1NGS0</accession>
<keyword evidence="2" id="KW-1185">Reference proteome</keyword>
<dbReference type="STRING" id="13333.W1NGS0"/>
<reference evidence="2" key="1">
    <citation type="journal article" date="2013" name="Science">
        <title>The Amborella genome and the evolution of flowering plants.</title>
        <authorList>
            <consortium name="Amborella Genome Project"/>
        </authorList>
    </citation>
    <scope>NUCLEOTIDE SEQUENCE [LARGE SCALE GENOMIC DNA]</scope>
</reference>
<dbReference type="Gene3D" id="3.40.50.720">
    <property type="entry name" value="NAD(P)-binding Rossmann-like Domain"/>
    <property type="match status" value="1"/>
</dbReference>
<organism evidence="1 2">
    <name type="scientific">Amborella trichopoda</name>
    <dbReference type="NCBI Taxonomy" id="13333"/>
    <lineage>
        <taxon>Eukaryota</taxon>
        <taxon>Viridiplantae</taxon>
        <taxon>Streptophyta</taxon>
        <taxon>Embryophyta</taxon>
        <taxon>Tracheophyta</taxon>
        <taxon>Spermatophyta</taxon>
        <taxon>Magnoliopsida</taxon>
        <taxon>Amborellales</taxon>
        <taxon>Amborellaceae</taxon>
        <taxon>Amborella</taxon>
    </lineage>
</organism>